<dbReference type="Gene3D" id="3.40.190.10">
    <property type="entry name" value="Periplasmic binding protein-like II"/>
    <property type="match status" value="2"/>
</dbReference>
<dbReference type="RefSeq" id="WP_350347576.1">
    <property type="nucleotide sequence ID" value="NZ_CP158374.1"/>
</dbReference>
<evidence type="ECO:0000256" key="1">
    <source>
        <dbReference type="SAM" id="SignalP"/>
    </source>
</evidence>
<organism evidence="2">
    <name type="scientific">Agromyces sp. G08B096</name>
    <dbReference type="NCBI Taxonomy" id="3156399"/>
    <lineage>
        <taxon>Bacteria</taxon>
        <taxon>Bacillati</taxon>
        <taxon>Actinomycetota</taxon>
        <taxon>Actinomycetes</taxon>
        <taxon>Micrococcales</taxon>
        <taxon>Microbacteriaceae</taxon>
        <taxon>Agromyces</taxon>
    </lineage>
</organism>
<dbReference type="Pfam" id="PF01547">
    <property type="entry name" value="SBP_bac_1"/>
    <property type="match status" value="1"/>
</dbReference>
<dbReference type="EMBL" id="CP158374">
    <property type="protein sequence ID" value="XBX81554.1"/>
    <property type="molecule type" value="Genomic_DNA"/>
</dbReference>
<keyword evidence="1" id="KW-0732">Signal</keyword>
<feature type="chain" id="PRO_5043358349" evidence="1">
    <location>
        <begin position="38"/>
        <end position="424"/>
    </location>
</feature>
<gene>
    <name evidence="2" type="ORF">ABIQ69_13170</name>
</gene>
<reference evidence="2" key="1">
    <citation type="submission" date="2024-05" db="EMBL/GenBank/DDBJ databases">
        <authorList>
            <person name="Yu L."/>
        </authorList>
    </citation>
    <scope>NUCLEOTIDE SEQUENCE</scope>
    <source>
        <strain evidence="2">G08B096</strain>
    </source>
</reference>
<dbReference type="PROSITE" id="PS51257">
    <property type="entry name" value="PROKAR_LIPOPROTEIN"/>
    <property type="match status" value="1"/>
</dbReference>
<dbReference type="InterPro" id="IPR050490">
    <property type="entry name" value="Bact_solute-bd_prot1"/>
</dbReference>
<dbReference type="AlphaFoldDB" id="A0AAU7W518"/>
<proteinExistence type="predicted"/>
<dbReference type="InterPro" id="IPR006059">
    <property type="entry name" value="SBP"/>
</dbReference>
<feature type="signal peptide" evidence="1">
    <location>
        <begin position="1"/>
        <end position="37"/>
    </location>
</feature>
<dbReference type="PANTHER" id="PTHR43649:SF30">
    <property type="entry name" value="ABC TRANSPORTER SUBSTRATE-BINDING PROTEIN"/>
    <property type="match status" value="1"/>
</dbReference>
<dbReference type="SUPFAM" id="SSF53850">
    <property type="entry name" value="Periplasmic binding protein-like II"/>
    <property type="match status" value="1"/>
</dbReference>
<accession>A0AAU7W518</accession>
<evidence type="ECO:0000313" key="2">
    <source>
        <dbReference type="EMBL" id="XBX81554.1"/>
    </source>
</evidence>
<sequence>MSESRSRRGYRRATVLAATAAAGLLLTACSTNGPSGAGDGERTLTIIASGSQQTALEALIEEYEEANPGVTVTASFAPNQELQTSVRTQLAGGNAPDIVAVYPGNGSAMSMAQLAEAGMLEDLSDQEWTSTVPEGFQGAFTYEDGVYVYSPGASVLGVVYNTELFEQLGLEVPTTMSEFEAVAEQVKAAGVTPLALGTNTPWITQLIPYALVPGMVYSEDPDFGQQMIDGETTFVESGWLDAFSTYADWQARGFFNENPNGTTSDQMVQALGDGTAAMAVMVSATLEGYQDVMGEKLGYFPLPATDDEARNWIPGGTVVGLGVTTQAADPELAKDFIAFLGEEENIVEMATAMNSIPFAPSDELSPLLTPFAEYFDAGETAPFPDQTWPNAEVQPAMFAAIQEMLGGQTTPEGALAQMDEAFAQ</sequence>
<name>A0AAU7W518_9MICO</name>
<dbReference type="PANTHER" id="PTHR43649">
    <property type="entry name" value="ARABINOSE-BINDING PROTEIN-RELATED"/>
    <property type="match status" value="1"/>
</dbReference>
<protein>
    <submittedName>
        <fullName evidence="2">Extracellular solute-binding protein</fullName>
    </submittedName>
</protein>